<reference evidence="1" key="1">
    <citation type="submission" date="2018-02" db="EMBL/GenBank/DDBJ databases">
        <title>Rhizophora mucronata_Transcriptome.</title>
        <authorList>
            <person name="Meera S.P."/>
            <person name="Sreeshan A."/>
            <person name="Augustine A."/>
        </authorList>
    </citation>
    <scope>NUCLEOTIDE SEQUENCE</scope>
    <source>
        <tissue evidence="1">Leaf</tissue>
    </source>
</reference>
<evidence type="ECO:0000313" key="1">
    <source>
        <dbReference type="EMBL" id="MBX47550.1"/>
    </source>
</evidence>
<accession>A0A2P2NYL0</accession>
<protein>
    <submittedName>
        <fullName evidence="1">Uncharacterized protein</fullName>
    </submittedName>
</protein>
<dbReference type="EMBL" id="GGEC01067066">
    <property type="protein sequence ID" value="MBX47550.1"/>
    <property type="molecule type" value="Transcribed_RNA"/>
</dbReference>
<name>A0A2P2NYL0_RHIMU</name>
<organism evidence="1">
    <name type="scientific">Rhizophora mucronata</name>
    <name type="common">Asiatic mangrove</name>
    <dbReference type="NCBI Taxonomy" id="61149"/>
    <lineage>
        <taxon>Eukaryota</taxon>
        <taxon>Viridiplantae</taxon>
        <taxon>Streptophyta</taxon>
        <taxon>Embryophyta</taxon>
        <taxon>Tracheophyta</taxon>
        <taxon>Spermatophyta</taxon>
        <taxon>Magnoliopsida</taxon>
        <taxon>eudicotyledons</taxon>
        <taxon>Gunneridae</taxon>
        <taxon>Pentapetalae</taxon>
        <taxon>rosids</taxon>
        <taxon>fabids</taxon>
        <taxon>Malpighiales</taxon>
        <taxon>Rhizophoraceae</taxon>
        <taxon>Rhizophora</taxon>
    </lineage>
</organism>
<proteinExistence type="predicted"/>
<dbReference type="AlphaFoldDB" id="A0A2P2NYL0"/>
<sequence>MVVFSHPSKEKVDLASVKVCKYPAPPPQEKRLQSKSWEMQKPIHHLRLCNPIFPAYFPF</sequence>